<evidence type="ECO:0000256" key="6">
    <source>
        <dbReference type="PIRSR" id="PIRSR001238-3"/>
    </source>
</evidence>
<keyword evidence="2 3" id="KW-0378">Hydrolase</keyword>
<dbReference type="PANTHER" id="PTHR11113">
    <property type="entry name" value="N-ACETYLGLUCOSAMINE-6-PHOSPHATE DEACETYLASE"/>
    <property type="match status" value="1"/>
</dbReference>
<feature type="binding site" evidence="6">
    <location>
        <position position="276"/>
    </location>
    <ligand>
        <name>Zn(2+)</name>
        <dbReference type="ChEBI" id="CHEBI:29105"/>
        <label>1</label>
        <note>catalytic</note>
    </ligand>
</feature>
<comment type="subcellular location">
    <subcellularLocation>
        <location evidence="3">Cytoplasm</location>
    </subcellularLocation>
</comment>
<organism evidence="9 10">
    <name type="scientific">Atlantibacter subterraneus</name>
    <dbReference type="NCBI Taxonomy" id="255519"/>
    <lineage>
        <taxon>Bacteria</taxon>
        <taxon>Pseudomonadati</taxon>
        <taxon>Pseudomonadota</taxon>
        <taxon>Gammaproteobacteria</taxon>
        <taxon>Enterobacterales</taxon>
        <taxon>Enterobacteriaceae</taxon>
        <taxon>Atlantibacter</taxon>
    </lineage>
</organism>
<dbReference type="GO" id="GO:0006508">
    <property type="term" value="P:proteolysis"/>
    <property type="evidence" value="ECO:0007669"/>
    <property type="project" value="UniProtKB-KW"/>
</dbReference>
<dbReference type="EMBL" id="RHXB01000011">
    <property type="protein sequence ID" value="RSE24132.1"/>
    <property type="molecule type" value="Genomic_DNA"/>
</dbReference>
<feature type="binding site" evidence="5">
    <location>
        <begin position="67"/>
        <end position="69"/>
    </location>
    <ligand>
        <name>substrate</name>
    </ligand>
</feature>
<dbReference type="PIRSF" id="PIRSF001238">
    <property type="entry name" value="IadA"/>
    <property type="match status" value="1"/>
</dbReference>
<evidence type="ECO:0000256" key="5">
    <source>
        <dbReference type="PIRSR" id="PIRSR001238-2"/>
    </source>
</evidence>
<feature type="binding site" evidence="5">
    <location>
        <position position="129"/>
    </location>
    <ligand>
        <name>substrate</name>
    </ligand>
</feature>
<sequence>MFTLLTNARVFAPKDLGRQSVLLYGDKIVSISDTCPTLPFPVTTHDCKGKWLVPGFIDQHVHLTGGGGEAGFASRTPACSLTRLISAGITTVVGVLGTDGISRSPKDLYAKMQALNLEGVRAFMHTGSYELPTRTITGNVRDDIAFIPAILGVKIALADHRGSFPTVQELLRLVSDIRVAALLAGKKGLLHIHLGGLPEGFDALNALCDAGLPIHHLSPTHVARTAPLFEQAIAFARRGGMIDVTSGGSRYAPQEEAIVHALESGVAPNCITISSDGNGSVPRFNANGVVEGLSAAPVDGNIQLLPRLVDAGIPVEQALAMLTSNVANSLGISGGRIAVGERADLCVLNDDLTLHQTYAAGQLMFASGECLVRGNFE</sequence>
<evidence type="ECO:0000259" key="8">
    <source>
        <dbReference type="Pfam" id="PF01979"/>
    </source>
</evidence>
<dbReference type="GO" id="GO:0008448">
    <property type="term" value="F:N-acetylglucosamine-6-phosphate deacetylase activity"/>
    <property type="evidence" value="ECO:0007669"/>
    <property type="project" value="TreeGrafter"/>
</dbReference>
<feature type="binding site" description="via carbamate group" evidence="6">
    <location>
        <position position="154"/>
    </location>
    <ligand>
        <name>Zn(2+)</name>
        <dbReference type="ChEBI" id="CHEBI:29105"/>
        <label>1</label>
        <note>catalytic</note>
    </ligand>
</feature>
<dbReference type="AlphaFoldDB" id="A0A427UUH8"/>
<keyword evidence="3 6" id="KW-0479">Metal-binding</keyword>
<dbReference type="GO" id="GO:0008798">
    <property type="term" value="F:beta-aspartyl-peptidase activity"/>
    <property type="evidence" value="ECO:0007669"/>
    <property type="project" value="InterPro"/>
</dbReference>
<dbReference type="GO" id="GO:0008237">
    <property type="term" value="F:metallopeptidase activity"/>
    <property type="evidence" value="ECO:0007669"/>
    <property type="project" value="UniProtKB-KW"/>
</dbReference>
<protein>
    <recommendedName>
        <fullName evidence="3">Isoaspartyl dipeptidase</fullName>
        <ecNumber evidence="3">3.4.19.-</ecNumber>
    </recommendedName>
</protein>
<dbReference type="RefSeq" id="WP_125294250.1">
    <property type="nucleotide sequence ID" value="NZ_JAPTZM010000002.1"/>
</dbReference>
<comment type="function">
    <text evidence="3">Catalyzes the hydrolytic cleavage of a subset of L-isoaspartyl (L-beta-aspartyl) dipeptides. Used to degrade proteins damaged by L-isoaspartyl residues formation.</text>
</comment>
<evidence type="ECO:0000256" key="4">
    <source>
        <dbReference type="PIRSR" id="PIRSR001238-1"/>
    </source>
</evidence>
<dbReference type="OrthoDB" id="9776455at2"/>
<gene>
    <name evidence="9" type="ORF">EGT71_16205</name>
</gene>
<comment type="similarity">
    <text evidence="3">Belongs to the peptidase M38 family.</text>
</comment>
<dbReference type="GO" id="GO:0006046">
    <property type="term" value="P:N-acetylglucosamine catabolic process"/>
    <property type="evidence" value="ECO:0007669"/>
    <property type="project" value="TreeGrafter"/>
</dbReference>
<comment type="PTM">
    <text evidence="7">Carbamylation allows a single lysine to coordinate two zinc ions.</text>
</comment>
<comment type="cofactor">
    <cofactor evidence="3 6">
        <name>Zn(2+)</name>
        <dbReference type="ChEBI" id="CHEBI:29105"/>
    </cofactor>
    <text evidence="3 6">Binds 2 Zn(2+) ions per subunit.</text>
</comment>
<feature type="binding site" evidence="6">
    <location>
        <position position="221"/>
    </location>
    <ligand>
        <name>Zn(2+)</name>
        <dbReference type="ChEBI" id="CHEBI:29105"/>
        <label>2</label>
        <note>catalytic</note>
    </ligand>
</feature>
<proteinExistence type="inferred from homology"/>
<dbReference type="SUPFAM" id="SSF51338">
    <property type="entry name" value="Composite domain of metallo-dependent hydrolases"/>
    <property type="match status" value="1"/>
</dbReference>
<evidence type="ECO:0000256" key="2">
    <source>
        <dbReference type="ARBA" id="ARBA00022801"/>
    </source>
</evidence>
<reference evidence="9 10" key="1">
    <citation type="submission" date="2018-10" db="EMBL/GenBank/DDBJ databases">
        <title>Transmission dynamics of multidrug resistant bacteria on intensive care unit surfaces.</title>
        <authorList>
            <person name="D'Souza A.W."/>
            <person name="Potter R.F."/>
            <person name="Wallace M."/>
            <person name="Shupe A."/>
            <person name="Patel S."/>
            <person name="Sun S."/>
            <person name="Gul D."/>
            <person name="Kwon J.H."/>
            <person name="Andleeb S."/>
            <person name="Burnham C.-A.D."/>
            <person name="Dantas G."/>
        </authorList>
    </citation>
    <scope>NUCLEOTIDE SEQUENCE [LARGE SCALE GENOMIC DNA]</scope>
    <source>
        <strain evidence="9 10">AS_373</strain>
    </source>
</reference>
<dbReference type="Gene3D" id="2.30.40.10">
    <property type="entry name" value="Urease, subunit C, domain 1"/>
    <property type="match status" value="1"/>
</dbReference>
<feature type="binding site" description="via carbamate group" evidence="6">
    <location>
        <position position="154"/>
    </location>
    <ligand>
        <name>Zn(2+)</name>
        <dbReference type="ChEBI" id="CHEBI:29105"/>
        <label>2</label>
        <note>catalytic</note>
    </ligand>
</feature>
<evidence type="ECO:0000313" key="9">
    <source>
        <dbReference type="EMBL" id="RSE24132.1"/>
    </source>
</evidence>
<feature type="binding site" evidence="6">
    <location>
        <position position="62"/>
    </location>
    <ligand>
        <name>Zn(2+)</name>
        <dbReference type="ChEBI" id="CHEBI:29105"/>
        <label>1</label>
        <note>catalytic</note>
    </ligand>
</feature>
<feature type="domain" description="Amidohydrolase-related" evidence="8">
    <location>
        <begin position="52"/>
        <end position="362"/>
    </location>
</feature>
<evidence type="ECO:0000313" key="10">
    <source>
        <dbReference type="Proteomes" id="UP000275331"/>
    </source>
</evidence>
<dbReference type="Proteomes" id="UP000275331">
    <property type="component" value="Unassembled WGS sequence"/>
</dbReference>
<dbReference type="EC" id="3.4.19.-" evidence="3"/>
<evidence type="ECO:0000256" key="3">
    <source>
        <dbReference type="PIRNR" id="PIRNR001238"/>
    </source>
</evidence>
<comment type="PTM">
    <text evidence="3">Carboxylation allows a single lysine to coordinate two zinc ions.</text>
</comment>
<accession>A0A427UUH8</accession>
<feature type="active site" description="Proton acceptor" evidence="4">
    <location>
        <position position="276"/>
    </location>
</feature>
<comment type="similarity">
    <text evidence="1">Belongs to the metallo-dependent hydrolases superfamily. NagA family.</text>
</comment>
<dbReference type="InterPro" id="IPR010229">
    <property type="entry name" value="Pept_M38_dipep"/>
</dbReference>
<feature type="binding site" evidence="5">
    <location>
        <position position="161"/>
    </location>
    <ligand>
        <name>substrate</name>
    </ligand>
</feature>
<dbReference type="InterPro" id="IPR011059">
    <property type="entry name" value="Metal-dep_hydrolase_composite"/>
</dbReference>
<dbReference type="PANTHER" id="PTHR11113:SF14">
    <property type="entry name" value="N-ACETYLGLUCOSAMINE-6-PHOSPHATE DEACETYLASE"/>
    <property type="match status" value="1"/>
</dbReference>
<feature type="binding site" evidence="5">
    <location>
        <position position="98"/>
    </location>
    <ligand>
        <name>substrate</name>
    </ligand>
</feature>
<dbReference type="InterPro" id="IPR006680">
    <property type="entry name" value="Amidohydro-rel"/>
</dbReference>
<dbReference type="Pfam" id="PF01979">
    <property type="entry name" value="Amidohydro_1"/>
    <property type="match status" value="1"/>
</dbReference>
<dbReference type="Gene3D" id="3.20.20.140">
    <property type="entry name" value="Metal-dependent hydrolases"/>
    <property type="match status" value="1"/>
</dbReference>
<dbReference type="InterPro" id="IPR032466">
    <property type="entry name" value="Metal_Hydrolase"/>
</dbReference>
<keyword evidence="3" id="KW-0482">Metalloprotease</keyword>
<dbReference type="GO" id="GO:0005737">
    <property type="term" value="C:cytoplasm"/>
    <property type="evidence" value="ECO:0007669"/>
    <property type="project" value="UniProtKB-SubCell"/>
</dbReference>
<keyword evidence="3" id="KW-0645">Protease</keyword>
<dbReference type="GO" id="GO:0046872">
    <property type="term" value="F:metal ion binding"/>
    <property type="evidence" value="ECO:0007669"/>
    <property type="project" value="UniProtKB-KW"/>
</dbReference>
<feature type="binding site" evidence="5">
    <location>
        <position position="224"/>
    </location>
    <ligand>
        <name>substrate</name>
    </ligand>
</feature>
<dbReference type="SUPFAM" id="SSF51556">
    <property type="entry name" value="Metallo-dependent hydrolases"/>
    <property type="match status" value="1"/>
</dbReference>
<comment type="caution">
    <text evidence="9">The sequence shown here is derived from an EMBL/GenBank/DDBJ whole genome shotgun (WGS) entry which is preliminary data.</text>
</comment>
<feature type="binding site" evidence="6">
    <location>
        <position position="60"/>
    </location>
    <ligand>
        <name>Zn(2+)</name>
        <dbReference type="ChEBI" id="CHEBI:29105"/>
        <label>1</label>
        <note>catalytic</note>
    </ligand>
</feature>
<name>A0A427UUH8_9ENTR</name>
<feature type="binding site" evidence="6">
    <location>
        <position position="193"/>
    </location>
    <ligand>
        <name>Zn(2+)</name>
        <dbReference type="ChEBI" id="CHEBI:29105"/>
        <label>2</label>
        <note>catalytic</note>
    </ligand>
</feature>
<keyword evidence="3 6" id="KW-0862">Zinc</keyword>
<feature type="modified residue" description="N6-carboxylysine" evidence="7">
    <location>
        <position position="154"/>
    </location>
</feature>
<dbReference type="NCBIfam" id="TIGR01975">
    <property type="entry name" value="isoAsp_dipep"/>
    <property type="match status" value="1"/>
</dbReference>
<feature type="binding site" evidence="5">
    <location>
        <position position="280"/>
    </location>
    <ligand>
        <name>substrate</name>
    </ligand>
</feature>
<evidence type="ECO:0000256" key="7">
    <source>
        <dbReference type="PIRSR" id="PIRSR001238-50"/>
    </source>
</evidence>
<evidence type="ECO:0000256" key="1">
    <source>
        <dbReference type="ARBA" id="ARBA00010716"/>
    </source>
</evidence>